<dbReference type="Proteomes" id="UP001171165">
    <property type="component" value="Unassembled WGS sequence"/>
</dbReference>
<protein>
    <submittedName>
        <fullName evidence="3">DNA-binding protein</fullName>
    </submittedName>
    <submittedName>
        <fullName evidence="4">PAS domain-containing protein</fullName>
    </submittedName>
</protein>
<feature type="domain" description="Transcriptional regulator DauR-like HTH" evidence="2">
    <location>
        <begin position="154"/>
        <end position="211"/>
    </location>
</feature>
<evidence type="ECO:0000313" key="4">
    <source>
        <dbReference type="EMBL" id="EKW9776913.1"/>
    </source>
</evidence>
<dbReference type="PANTHER" id="PTHR35568">
    <property type="entry name" value="TRANSCRIPTIONAL REGULATOR DAUR"/>
    <property type="match status" value="1"/>
</dbReference>
<evidence type="ECO:0000259" key="2">
    <source>
        <dbReference type="Pfam" id="PF13309"/>
    </source>
</evidence>
<dbReference type="Pfam" id="PF13309">
    <property type="entry name" value="HTH_22"/>
    <property type="match status" value="1"/>
</dbReference>
<reference evidence="5 7" key="2">
    <citation type="submission" date="2018-06" db="EMBL/GenBank/DDBJ databases">
        <authorList>
            <consortium name="Pathogen Informatics"/>
            <person name="Doyle S."/>
        </authorList>
    </citation>
    <scope>NUCLEOTIDE SEQUENCE [LARGE SCALE GENOMIC DNA]</scope>
    <source>
        <strain evidence="5 7">NCTC11938</strain>
    </source>
</reference>
<dbReference type="GeneID" id="6803304"/>
<keyword evidence="3" id="KW-0238">DNA-binding</keyword>
<dbReference type="GO" id="GO:0003677">
    <property type="term" value="F:DNA binding"/>
    <property type="evidence" value="ECO:0007669"/>
    <property type="project" value="UniProtKB-KW"/>
</dbReference>
<dbReference type="InterPro" id="IPR039446">
    <property type="entry name" value="DauR-like"/>
</dbReference>
<dbReference type="RefSeq" id="WP_004246231.1">
    <property type="nucleotide sequence ID" value="NZ_ABFCQN020000022.1"/>
</dbReference>
<dbReference type="STRING" id="584.AOUC001_17435"/>
<dbReference type="EMBL" id="UGTS01000003">
    <property type="protein sequence ID" value="SUC18157.1"/>
    <property type="molecule type" value="Genomic_DNA"/>
</dbReference>
<dbReference type="OMA" id="ISHHTVY"/>
<dbReference type="EMBL" id="CP021694">
    <property type="protein sequence ID" value="ARX32625.1"/>
    <property type="molecule type" value="Genomic_DNA"/>
</dbReference>
<dbReference type="AlphaFoldDB" id="A0A1Z1SQ27"/>
<feature type="domain" description="YheO-like" evidence="1">
    <location>
        <begin position="17"/>
        <end position="125"/>
    </location>
</feature>
<dbReference type="KEGG" id="pvl:AOB99_01570"/>
<dbReference type="OrthoDB" id="9796595at2"/>
<evidence type="ECO:0000259" key="1">
    <source>
        <dbReference type="Pfam" id="PF08348"/>
    </source>
</evidence>
<dbReference type="Proteomes" id="UP000195540">
    <property type="component" value="Chromosome"/>
</dbReference>
<evidence type="ECO:0000313" key="6">
    <source>
        <dbReference type="Proteomes" id="UP000195540"/>
    </source>
</evidence>
<reference evidence="4" key="3">
    <citation type="submission" date="2023-06" db="EMBL/GenBank/DDBJ databases">
        <authorList>
            <consortium name="Clinical and Environmental Microbiology Branch: Whole genome sequencing antimicrobial resistance pathogens in the healthcare setting"/>
        </authorList>
    </citation>
    <scope>NUCLEOTIDE SEQUENCE</scope>
    <source>
        <strain evidence="4">Microbial</strain>
    </source>
</reference>
<dbReference type="InterPro" id="IPR039445">
    <property type="entry name" value="DauR-like_HTH"/>
</dbReference>
<dbReference type="PANTHER" id="PTHR35568:SF1">
    <property type="entry name" value="TRANSCRIPTIONAL REGULATOR DAUR"/>
    <property type="match status" value="1"/>
</dbReference>
<evidence type="ECO:0000313" key="3">
    <source>
        <dbReference type="EMBL" id="ARX32625.1"/>
    </source>
</evidence>
<accession>A0A1Z1SQ27</accession>
<dbReference type="EMBL" id="ABKSPD020000010">
    <property type="protein sequence ID" value="EKW9776913.1"/>
    <property type="molecule type" value="Genomic_DNA"/>
</dbReference>
<reference evidence="3 6" key="1">
    <citation type="submission" date="2017-05" db="EMBL/GenBank/DDBJ databases">
        <title>Whole genome sequencing of Proteus mirabilis AR_0155.</title>
        <authorList>
            <person name="Conlan S."/>
            <person name="Thomas P.J."/>
            <person name="Mullikin J."/>
            <person name="Frank K.M."/>
            <person name="Segre J.A."/>
        </authorList>
    </citation>
    <scope>NUCLEOTIDE SEQUENCE [LARGE SCALE GENOMIC DNA]</scope>
    <source>
        <strain evidence="3 6">AR_0155</strain>
    </source>
</reference>
<name>A0A1Z1SQ27_PROMI</name>
<gene>
    <name evidence="3" type="ORF">AM402_00095</name>
    <name evidence="5" type="ORF">NCTC11938_00474</name>
    <name evidence="4" type="ORF">PW210_002761</name>
</gene>
<dbReference type="InterPro" id="IPR013559">
    <property type="entry name" value="YheO"/>
</dbReference>
<evidence type="ECO:0000313" key="7">
    <source>
        <dbReference type="Proteomes" id="UP000254191"/>
    </source>
</evidence>
<evidence type="ECO:0000313" key="5">
    <source>
        <dbReference type="EMBL" id="SUC18157.1"/>
    </source>
</evidence>
<dbReference type="Pfam" id="PF08348">
    <property type="entry name" value="PAS_6"/>
    <property type="match status" value="1"/>
</dbReference>
<dbReference type="Proteomes" id="UP000254191">
    <property type="component" value="Unassembled WGS sequence"/>
</dbReference>
<sequence length="216" mass="24561">MDLPTNQKITEEDRHLLRSYIPFLDNLGQFLGDYCEIVLHSFEDLRHSVIHIVNGHVTGRGLGAPVTNIALEKLSKFNRTDQMWEVYFNTKSVRPFKSSSTLIVNNAGTPIGMICMNFALDMPLNALIDSFTDTNNLKHENFSQDVNNLVQNHLEPIKKRVYGNKNIPSKYKNLEIIKELNESGLFEFSATHKIVSAELGISSATIYKHLRNLSKK</sequence>
<evidence type="ECO:0000313" key="8">
    <source>
        <dbReference type="Proteomes" id="UP001171165"/>
    </source>
</evidence>
<proteinExistence type="predicted"/>
<organism evidence="4 8">
    <name type="scientific">Proteus mirabilis</name>
    <dbReference type="NCBI Taxonomy" id="584"/>
    <lineage>
        <taxon>Bacteria</taxon>
        <taxon>Pseudomonadati</taxon>
        <taxon>Pseudomonadota</taxon>
        <taxon>Gammaproteobacteria</taxon>
        <taxon>Enterobacterales</taxon>
        <taxon>Morganellaceae</taxon>
        <taxon>Proteus</taxon>
    </lineage>
</organism>